<organism evidence="4 5">
    <name type="scientific">Didymella pomorum</name>
    <dbReference type="NCBI Taxonomy" id="749634"/>
    <lineage>
        <taxon>Eukaryota</taxon>
        <taxon>Fungi</taxon>
        <taxon>Dikarya</taxon>
        <taxon>Ascomycota</taxon>
        <taxon>Pezizomycotina</taxon>
        <taxon>Dothideomycetes</taxon>
        <taxon>Pleosporomycetidae</taxon>
        <taxon>Pleosporales</taxon>
        <taxon>Pleosporineae</taxon>
        <taxon>Didymellaceae</taxon>
        <taxon>Didymella</taxon>
    </lineage>
</organism>
<dbReference type="InterPro" id="IPR000868">
    <property type="entry name" value="Isochorismatase-like_dom"/>
</dbReference>
<evidence type="ECO:0000259" key="3">
    <source>
        <dbReference type="Pfam" id="PF00857"/>
    </source>
</evidence>
<sequence length="205" mass="22015">MSRTALFVIDIQHALASDPSTQIPHAARIVDAGTRILAHSRALIGKSHTCGSTPDLEIIVVQHEETPDRGNLQRGSRAWELVFPPLADEYLVSKDVRKSTYPKALDMAERAGDTFSSNPSLADELHARNVGTIVAFGIQSECCVLSTCRGALAAGFKVILLKGAHSTYDSGSKTALEIEKGVETHNAVCNGARVIPVRPKYSIPS</sequence>
<dbReference type="Gene3D" id="3.40.50.850">
    <property type="entry name" value="Isochorismatase-like"/>
    <property type="match status" value="1"/>
</dbReference>
<comment type="caution">
    <text evidence="4">The sequence shown here is derived from an EMBL/GenBank/DDBJ whole genome shotgun (WGS) entry which is preliminary data.</text>
</comment>
<protein>
    <recommendedName>
        <fullName evidence="3">Isochorismatase-like domain-containing protein</fullName>
    </recommendedName>
</protein>
<evidence type="ECO:0000313" key="5">
    <source>
        <dbReference type="Proteomes" id="UP001140510"/>
    </source>
</evidence>
<dbReference type="SUPFAM" id="SSF52499">
    <property type="entry name" value="Isochorismatase-like hydrolases"/>
    <property type="match status" value="1"/>
</dbReference>
<comment type="similarity">
    <text evidence="1">Belongs to the isochorismatase family.</text>
</comment>
<keyword evidence="5" id="KW-1185">Reference proteome</keyword>
<dbReference type="Proteomes" id="UP001140510">
    <property type="component" value="Unassembled WGS sequence"/>
</dbReference>
<dbReference type="GO" id="GO:0016787">
    <property type="term" value="F:hydrolase activity"/>
    <property type="evidence" value="ECO:0007669"/>
    <property type="project" value="UniProtKB-KW"/>
</dbReference>
<dbReference type="InterPro" id="IPR036380">
    <property type="entry name" value="Isochorismatase-like_sf"/>
</dbReference>
<dbReference type="OrthoDB" id="245563at2759"/>
<keyword evidence="2" id="KW-0378">Hydrolase</keyword>
<accession>A0A9W9D6N7</accession>
<feature type="domain" description="Isochorismatase-like" evidence="3">
    <location>
        <begin position="4"/>
        <end position="172"/>
    </location>
</feature>
<gene>
    <name evidence="4" type="ORF">N0V91_007270</name>
</gene>
<dbReference type="PANTHER" id="PTHR43540:SF6">
    <property type="entry name" value="ISOCHORISMATASE-LIKE DOMAIN-CONTAINING PROTEIN"/>
    <property type="match status" value="1"/>
</dbReference>
<evidence type="ECO:0000313" key="4">
    <source>
        <dbReference type="EMBL" id="KAJ4402405.1"/>
    </source>
</evidence>
<evidence type="ECO:0000256" key="1">
    <source>
        <dbReference type="ARBA" id="ARBA00006336"/>
    </source>
</evidence>
<dbReference type="PANTHER" id="PTHR43540">
    <property type="entry name" value="PEROXYUREIDOACRYLATE/UREIDOACRYLATE AMIDOHYDROLASE-RELATED"/>
    <property type="match status" value="1"/>
</dbReference>
<dbReference type="InterPro" id="IPR050272">
    <property type="entry name" value="Isochorismatase-like_hydrls"/>
</dbReference>
<proteinExistence type="inferred from homology"/>
<evidence type="ECO:0000256" key="2">
    <source>
        <dbReference type="ARBA" id="ARBA00022801"/>
    </source>
</evidence>
<name>A0A9W9D6N7_9PLEO</name>
<dbReference type="Pfam" id="PF00857">
    <property type="entry name" value="Isochorismatase"/>
    <property type="match status" value="1"/>
</dbReference>
<dbReference type="EMBL" id="JAPEVA010000062">
    <property type="protein sequence ID" value="KAJ4402405.1"/>
    <property type="molecule type" value="Genomic_DNA"/>
</dbReference>
<dbReference type="AlphaFoldDB" id="A0A9W9D6N7"/>
<reference evidence="4" key="1">
    <citation type="submission" date="2022-10" db="EMBL/GenBank/DDBJ databases">
        <title>Tapping the CABI collections for fungal endophytes: first genome assemblies for Collariella, Neodidymelliopsis, Ascochyta clinopodiicola, Didymella pomorum, Didymosphaeria variabile, Neocosmospora piperis and Neocucurbitaria cava.</title>
        <authorList>
            <person name="Hill R."/>
        </authorList>
    </citation>
    <scope>NUCLEOTIDE SEQUENCE</scope>
    <source>
        <strain evidence="4">IMI 355091</strain>
    </source>
</reference>